<evidence type="ECO:0000256" key="2">
    <source>
        <dbReference type="ARBA" id="ARBA00004906"/>
    </source>
</evidence>
<dbReference type="GO" id="GO:0005634">
    <property type="term" value="C:nucleus"/>
    <property type="evidence" value="ECO:0007669"/>
    <property type="project" value="TreeGrafter"/>
</dbReference>
<dbReference type="Pfam" id="PF01661">
    <property type="entry name" value="Macro"/>
    <property type="match status" value="1"/>
</dbReference>
<evidence type="ECO:0000256" key="10">
    <source>
        <dbReference type="PROSITE-ProRule" id="PRU00175"/>
    </source>
</evidence>
<dbReference type="InterPro" id="IPR054694">
    <property type="entry name" value="Parkin-like_IBR"/>
</dbReference>
<protein>
    <recommendedName>
        <fullName evidence="3">RBR-type E3 ubiquitin transferase</fullName>
        <ecNumber evidence="3">2.3.2.31</ecNumber>
    </recommendedName>
</protein>
<keyword evidence="7 10" id="KW-0863">Zinc-finger</keyword>
<dbReference type="PANTHER" id="PTHR45943:SF2">
    <property type="entry name" value="RING-TYPE DOMAIN-CONTAINING PROTEIN"/>
    <property type="match status" value="1"/>
</dbReference>
<name>A0A9D4QX53_DREPO</name>
<evidence type="ECO:0000256" key="1">
    <source>
        <dbReference type="ARBA" id="ARBA00001798"/>
    </source>
</evidence>
<dbReference type="InterPro" id="IPR043472">
    <property type="entry name" value="Macro_dom-like"/>
</dbReference>
<dbReference type="GO" id="GO:0061630">
    <property type="term" value="F:ubiquitin protein ligase activity"/>
    <property type="evidence" value="ECO:0007669"/>
    <property type="project" value="UniProtKB-EC"/>
</dbReference>
<feature type="domain" description="RING-type" evidence="13">
    <location>
        <begin position="228"/>
        <end position="463"/>
    </location>
</feature>
<evidence type="ECO:0000256" key="5">
    <source>
        <dbReference type="ARBA" id="ARBA00022723"/>
    </source>
</evidence>
<evidence type="ECO:0000313" key="15">
    <source>
        <dbReference type="Proteomes" id="UP000828390"/>
    </source>
</evidence>
<comment type="catalytic activity">
    <reaction evidence="1">
        <text>[E2 ubiquitin-conjugating enzyme]-S-ubiquitinyl-L-cysteine + [acceptor protein]-L-lysine = [E2 ubiquitin-conjugating enzyme]-L-cysteine + [acceptor protein]-N(6)-ubiquitinyl-L-lysine.</text>
        <dbReference type="EC" id="2.3.2.31"/>
    </reaction>
</comment>
<keyword evidence="6" id="KW-0677">Repeat</keyword>
<dbReference type="InterPro" id="IPR001841">
    <property type="entry name" value="Znf_RING"/>
</dbReference>
<dbReference type="Pfam" id="PF13639">
    <property type="entry name" value="zf-RING_2"/>
    <property type="match status" value="1"/>
</dbReference>
<keyword evidence="8" id="KW-0833">Ubl conjugation pathway</keyword>
<keyword evidence="15" id="KW-1185">Reference proteome</keyword>
<reference evidence="14" key="2">
    <citation type="submission" date="2020-11" db="EMBL/GenBank/DDBJ databases">
        <authorList>
            <person name="McCartney M.A."/>
            <person name="Auch B."/>
            <person name="Kono T."/>
            <person name="Mallez S."/>
            <person name="Becker A."/>
            <person name="Gohl D.M."/>
            <person name="Silverstein K.A.T."/>
            <person name="Koren S."/>
            <person name="Bechman K.B."/>
            <person name="Herman A."/>
            <person name="Abrahante J.E."/>
            <person name="Garbe J."/>
        </authorList>
    </citation>
    <scope>NUCLEOTIDE SEQUENCE</scope>
    <source>
        <strain evidence="14">Duluth1</strain>
        <tissue evidence="14">Whole animal</tissue>
    </source>
</reference>
<reference evidence="14" key="1">
    <citation type="journal article" date="2019" name="bioRxiv">
        <title>The Genome of the Zebra Mussel, Dreissena polymorpha: A Resource for Invasive Species Research.</title>
        <authorList>
            <person name="McCartney M.A."/>
            <person name="Auch B."/>
            <person name="Kono T."/>
            <person name="Mallez S."/>
            <person name="Zhang Y."/>
            <person name="Obille A."/>
            <person name="Becker A."/>
            <person name="Abrahante J.E."/>
            <person name="Garbe J."/>
            <person name="Badalamenti J.P."/>
            <person name="Herman A."/>
            <person name="Mangelson H."/>
            <person name="Liachko I."/>
            <person name="Sullivan S."/>
            <person name="Sone E.D."/>
            <person name="Koren S."/>
            <person name="Silverstein K.A.T."/>
            <person name="Beckman K.B."/>
            <person name="Gohl D.M."/>
        </authorList>
    </citation>
    <scope>NUCLEOTIDE SEQUENCE</scope>
    <source>
        <strain evidence="14">Duluth1</strain>
        <tissue evidence="14">Whole animal</tissue>
    </source>
</reference>
<dbReference type="Proteomes" id="UP000828390">
    <property type="component" value="Unassembled WGS sequence"/>
</dbReference>
<dbReference type="SUPFAM" id="SSF57850">
    <property type="entry name" value="RING/U-box"/>
    <property type="match status" value="2"/>
</dbReference>
<evidence type="ECO:0000256" key="8">
    <source>
        <dbReference type="ARBA" id="ARBA00022786"/>
    </source>
</evidence>
<feature type="domain" description="RING-type" evidence="11">
    <location>
        <begin position="232"/>
        <end position="283"/>
    </location>
</feature>
<accession>A0A9D4QX53</accession>
<keyword evidence="4" id="KW-0808">Transferase</keyword>
<dbReference type="InterPro" id="IPR002589">
    <property type="entry name" value="Macro_dom"/>
</dbReference>
<comment type="caution">
    <text evidence="14">The sequence shown here is derived from an EMBL/GenBank/DDBJ whole genome shotgun (WGS) entry which is preliminary data.</text>
</comment>
<sequence length="493" mass="55832">MKVTLLEKKLAAVEADVIVNNTTQGLEISPNLQEAAGPGLRDECLRRYPNGIGYGEIAITRGHGLMCAEVFHIALPSYLHLNSLQVVFRTLTKCLNVANRRKWTSIAFASQGRGLRNYPPDVIADTFSNCVACFKAERRPRTTLKEVFIVAGNDVDGGGVQKYLARSGTVVTWPGLGMQRSKTKLPKGHSKFCGLQYDCEHSCAGFKGESSCPPCLHPECREEGQQTRDDPCAICLSDPLSASPVIQMKCGHIFHLKCTRTLLKKKWVGPKINFNFLRCPLCQSRMLHRALDDLLTPVMKIEEYMQKHAMMRLRREGLHLSKHVLSTESPFYHNPIGFAMKRYAFSECFKCKKPYFLGAEGEACTFDPVNNPSPEELLCPHCTLDKYQRERQLCRSEDTIKRTTRKCPHCQVSIERSGVCMHMYCTRCKRSFHWSDGIAHDRRPLELTPGPRQLSFLSTTSREMDLRVHRQHTLLGHQKPNRPHGLAKSFTNL</sequence>
<dbReference type="PROSITE" id="PS51154">
    <property type="entry name" value="MACRO"/>
    <property type="match status" value="1"/>
</dbReference>
<evidence type="ECO:0000256" key="6">
    <source>
        <dbReference type="ARBA" id="ARBA00022737"/>
    </source>
</evidence>
<dbReference type="GO" id="GO:0005886">
    <property type="term" value="C:plasma membrane"/>
    <property type="evidence" value="ECO:0007669"/>
    <property type="project" value="TreeGrafter"/>
</dbReference>
<dbReference type="GO" id="GO:0008270">
    <property type="term" value="F:zinc ion binding"/>
    <property type="evidence" value="ECO:0007669"/>
    <property type="project" value="UniProtKB-KW"/>
</dbReference>
<dbReference type="PROSITE" id="PS50089">
    <property type="entry name" value="ZF_RING_2"/>
    <property type="match status" value="1"/>
</dbReference>
<evidence type="ECO:0000256" key="3">
    <source>
        <dbReference type="ARBA" id="ARBA00012251"/>
    </source>
</evidence>
<keyword evidence="5" id="KW-0479">Metal-binding</keyword>
<dbReference type="InterPro" id="IPR013083">
    <property type="entry name" value="Znf_RING/FYVE/PHD"/>
</dbReference>
<dbReference type="EMBL" id="JAIWYP010000003">
    <property type="protein sequence ID" value="KAH3845972.1"/>
    <property type="molecule type" value="Genomic_DNA"/>
</dbReference>
<dbReference type="EC" id="2.3.2.31" evidence="3"/>
<dbReference type="InterPro" id="IPR044066">
    <property type="entry name" value="TRIAD_supradom"/>
</dbReference>
<proteinExistence type="predicted"/>
<evidence type="ECO:0000259" key="13">
    <source>
        <dbReference type="PROSITE" id="PS51873"/>
    </source>
</evidence>
<evidence type="ECO:0000256" key="9">
    <source>
        <dbReference type="ARBA" id="ARBA00022833"/>
    </source>
</evidence>
<gene>
    <name evidence="14" type="ORF">DPMN_088267</name>
</gene>
<dbReference type="Gene3D" id="3.30.40.10">
    <property type="entry name" value="Zinc/RING finger domain, C3HC4 (zinc finger)"/>
    <property type="match status" value="1"/>
</dbReference>
<feature type="domain" description="Macro" evidence="12">
    <location>
        <begin position="1"/>
        <end position="168"/>
    </location>
</feature>
<dbReference type="PROSITE" id="PS51873">
    <property type="entry name" value="TRIAD"/>
    <property type="match status" value="1"/>
</dbReference>
<dbReference type="AlphaFoldDB" id="A0A9D4QX53"/>
<dbReference type="SMART" id="SM00184">
    <property type="entry name" value="RING"/>
    <property type="match status" value="1"/>
</dbReference>
<keyword evidence="9" id="KW-0862">Zinc</keyword>
<comment type="pathway">
    <text evidence="2">Protein modification; protein ubiquitination.</text>
</comment>
<dbReference type="Gene3D" id="3.40.220.10">
    <property type="entry name" value="Leucine Aminopeptidase, subunit E, domain 1"/>
    <property type="match status" value="1"/>
</dbReference>
<dbReference type="Pfam" id="PF22605">
    <property type="entry name" value="IBR_2"/>
    <property type="match status" value="1"/>
</dbReference>
<evidence type="ECO:0000256" key="7">
    <source>
        <dbReference type="ARBA" id="ARBA00022771"/>
    </source>
</evidence>
<evidence type="ECO:0000313" key="14">
    <source>
        <dbReference type="EMBL" id="KAH3845972.1"/>
    </source>
</evidence>
<evidence type="ECO:0000259" key="12">
    <source>
        <dbReference type="PROSITE" id="PS51154"/>
    </source>
</evidence>
<dbReference type="SUPFAM" id="SSF52949">
    <property type="entry name" value="Macro domain-like"/>
    <property type="match status" value="1"/>
</dbReference>
<evidence type="ECO:0000259" key="11">
    <source>
        <dbReference type="PROSITE" id="PS50089"/>
    </source>
</evidence>
<organism evidence="14 15">
    <name type="scientific">Dreissena polymorpha</name>
    <name type="common">Zebra mussel</name>
    <name type="synonym">Mytilus polymorpha</name>
    <dbReference type="NCBI Taxonomy" id="45954"/>
    <lineage>
        <taxon>Eukaryota</taxon>
        <taxon>Metazoa</taxon>
        <taxon>Spiralia</taxon>
        <taxon>Lophotrochozoa</taxon>
        <taxon>Mollusca</taxon>
        <taxon>Bivalvia</taxon>
        <taxon>Autobranchia</taxon>
        <taxon>Heteroconchia</taxon>
        <taxon>Euheterodonta</taxon>
        <taxon>Imparidentia</taxon>
        <taxon>Neoheterodontei</taxon>
        <taxon>Myida</taxon>
        <taxon>Dreissenoidea</taxon>
        <taxon>Dreissenidae</taxon>
        <taxon>Dreissena</taxon>
    </lineage>
</organism>
<dbReference type="PANTHER" id="PTHR45943">
    <property type="entry name" value="E3 UBIQUITIN-PROTEIN LIGASE MYCBP2"/>
    <property type="match status" value="1"/>
</dbReference>
<dbReference type="Gene3D" id="1.20.120.1750">
    <property type="match status" value="1"/>
</dbReference>
<evidence type="ECO:0000256" key="4">
    <source>
        <dbReference type="ARBA" id="ARBA00022679"/>
    </source>
</evidence>